<evidence type="ECO:0000313" key="5">
    <source>
        <dbReference type="Proteomes" id="UP000030023"/>
    </source>
</evidence>
<dbReference type="PANTHER" id="PTHR24029:SF0">
    <property type="entry name" value="UVRABC SYSTEM PROTEIN B"/>
    <property type="match status" value="1"/>
</dbReference>
<dbReference type="InterPro" id="IPR027417">
    <property type="entry name" value="P-loop_NTPase"/>
</dbReference>
<dbReference type="InterPro" id="IPR004807">
    <property type="entry name" value="UvrB"/>
</dbReference>
<comment type="caution">
    <text evidence="4">The sequence shown here is derived from an EMBL/GenBank/DDBJ whole genome shotgun (WGS) entry which is preliminary data.</text>
</comment>
<sequence>MRRLIDIQYVRNDIDFSRGTFRVRGDVVEIFPASEDEKSYPYRILR</sequence>
<keyword evidence="5" id="KW-1185">Reference proteome</keyword>
<dbReference type="PANTHER" id="PTHR24029">
    <property type="entry name" value="UVRABC SYSTEM PROTEIN B"/>
    <property type="match status" value="1"/>
</dbReference>
<dbReference type="SUPFAM" id="SSF52540">
    <property type="entry name" value="P-loop containing nucleoside triphosphate hydrolases"/>
    <property type="match status" value="1"/>
</dbReference>
<feature type="domain" description="UvrB interaction" evidence="3">
    <location>
        <begin position="1"/>
        <end position="44"/>
    </location>
</feature>
<dbReference type="Gene3D" id="3.30.2060.10">
    <property type="entry name" value="Penicillin-binding protein 1b domain"/>
    <property type="match status" value="1"/>
</dbReference>
<dbReference type="EMBL" id="AXCV01000484">
    <property type="protein sequence ID" value="KGO24375.1"/>
    <property type="molecule type" value="Genomic_DNA"/>
</dbReference>
<gene>
    <name evidence="4" type="ORF">Q757_08560</name>
</gene>
<evidence type="ECO:0000256" key="2">
    <source>
        <dbReference type="ARBA" id="ARBA00022840"/>
    </source>
</evidence>
<dbReference type="Proteomes" id="UP000030023">
    <property type="component" value="Unassembled WGS sequence"/>
</dbReference>
<dbReference type="InterPro" id="IPR041471">
    <property type="entry name" value="UvrB_inter"/>
</dbReference>
<evidence type="ECO:0000259" key="3">
    <source>
        <dbReference type="Pfam" id="PF17757"/>
    </source>
</evidence>
<protein>
    <recommendedName>
        <fullName evidence="3">UvrB interaction domain-containing protein</fullName>
    </recommendedName>
</protein>
<keyword evidence="1" id="KW-0547">Nucleotide-binding</keyword>
<evidence type="ECO:0000256" key="1">
    <source>
        <dbReference type="ARBA" id="ARBA00022741"/>
    </source>
</evidence>
<reference evidence="4 5" key="1">
    <citation type="journal article" date="2014" name="Antonie Van Leeuwenhoek">
        <title>Oenococcus alcoholitolerans sp. nov., a lactic acid bacteria isolated from cachaca and ethanol fermentation processes.</title>
        <authorList>
            <person name="Badotti F."/>
            <person name="Moreira A.P."/>
            <person name="Tonon L.A."/>
            <person name="de Lucena B.T."/>
            <person name="Gomes Fde C."/>
            <person name="Kruger R."/>
            <person name="Thompson C.C."/>
            <person name="de Morais M.A.Jr."/>
            <person name="Rosa C.A."/>
            <person name="Thompson F.L."/>
        </authorList>
    </citation>
    <scope>NUCLEOTIDE SEQUENCE [LARGE SCALE GENOMIC DNA]</scope>
    <source>
        <strain evidence="4 5">UFRJ-M7.2.18</strain>
    </source>
</reference>
<keyword evidence="2" id="KW-0067">ATP-binding</keyword>
<evidence type="ECO:0000313" key="4">
    <source>
        <dbReference type="EMBL" id="KGO24375.1"/>
    </source>
</evidence>
<dbReference type="Pfam" id="PF17757">
    <property type="entry name" value="UvrB_inter"/>
    <property type="match status" value="1"/>
</dbReference>
<name>A0ABR4XP59_9LACO</name>
<proteinExistence type="predicted"/>
<accession>A0ABR4XP59</accession>
<organism evidence="4 5">
    <name type="scientific">Oenococcus alcoholitolerans</name>
    <dbReference type="NCBI Taxonomy" id="931074"/>
    <lineage>
        <taxon>Bacteria</taxon>
        <taxon>Bacillati</taxon>
        <taxon>Bacillota</taxon>
        <taxon>Bacilli</taxon>
        <taxon>Lactobacillales</taxon>
        <taxon>Lactobacillaceae</taxon>
        <taxon>Oenococcus</taxon>
    </lineage>
</organism>